<dbReference type="AlphaFoldDB" id="A0A851Z251"/>
<dbReference type="InterPro" id="IPR009524">
    <property type="entry name" value="CFAP68"/>
</dbReference>
<proteinExistence type="predicted"/>
<feature type="non-terminal residue" evidence="1">
    <location>
        <position position="135"/>
    </location>
</feature>
<sequence length="135" mass="16072">WLLMALYSQYGWRCTTNENDYSTKNLVENWNEEQYDTQRIVQPTTVSSQIWFVVVFFQRAHCFETTYSSDDKMGKHQRMKSTCAEWKHTHHPELEPLLFNATTQSCYASKLQASIWHHFLCLCPILREGTRRMQG</sequence>
<comment type="caution">
    <text evidence="1">The sequence shown here is derived from an EMBL/GenBank/DDBJ whole genome shotgun (WGS) entry which is preliminary data.</text>
</comment>
<dbReference type="EMBL" id="WBNJ01000397">
    <property type="protein sequence ID" value="NXD85025.1"/>
    <property type="molecule type" value="Genomic_DNA"/>
</dbReference>
<organism evidence="1 2">
    <name type="scientific">Halcyon senegalensis</name>
    <dbReference type="NCBI Taxonomy" id="342381"/>
    <lineage>
        <taxon>Eukaryota</taxon>
        <taxon>Metazoa</taxon>
        <taxon>Chordata</taxon>
        <taxon>Craniata</taxon>
        <taxon>Vertebrata</taxon>
        <taxon>Euteleostomi</taxon>
        <taxon>Archelosauria</taxon>
        <taxon>Archosauria</taxon>
        <taxon>Dinosauria</taxon>
        <taxon>Saurischia</taxon>
        <taxon>Theropoda</taxon>
        <taxon>Coelurosauria</taxon>
        <taxon>Aves</taxon>
        <taxon>Neognathae</taxon>
        <taxon>Neoaves</taxon>
        <taxon>Telluraves</taxon>
        <taxon>Coraciimorphae</taxon>
        <taxon>Coraciiformes</taxon>
        <taxon>Alcedinidae</taxon>
        <taxon>Halcyon</taxon>
    </lineage>
</organism>
<dbReference type="GO" id="GO:0005634">
    <property type="term" value="C:nucleus"/>
    <property type="evidence" value="ECO:0007669"/>
    <property type="project" value="InterPro"/>
</dbReference>
<dbReference type="Proteomes" id="UP000648918">
    <property type="component" value="Unassembled WGS sequence"/>
</dbReference>
<protein>
    <submittedName>
        <fullName evidence="1">CK001 protein</fullName>
    </submittedName>
</protein>
<gene>
    <name evidence="1" type="primary">Ck001</name>
    <name evidence="1" type="ORF">HALSEN_R06543</name>
</gene>
<keyword evidence="2" id="KW-1185">Reference proteome</keyword>
<feature type="non-terminal residue" evidence="1">
    <location>
        <position position="1"/>
    </location>
</feature>
<accession>A0A851Z251</accession>
<name>A0A851Z251_9AVES</name>
<dbReference type="Pfam" id="PF06608">
    <property type="entry name" value="CFAP68"/>
    <property type="match status" value="1"/>
</dbReference>
<dbReference type="OrthoDB" id="9970063at2759"/>
<evidence type="ECO:0000313" key="1">
    <source>
        <dbReference type="EMBL" id="NXD85025.1"/>
    </source>
</evidence>
<dbReference type="GO" id="GO:0030317">
    <property type="term" value="P:flagellated sperm motility"/>
    <property type="evidence" value="ECO:0007669"/>
    <property type="project" value="InterPro"/>
</dbReference>
<reference evidence="1" key="1">
    <citation type="submission" date="2019-09" db="EMBL/GenBank/DDBJ databases">
        <title>Bird 10,000 Genomes (B10K) Project - Family phase.</title>
        <authorList>
            <person name="Zhang G."/>
        </authorList>
    </citation>
    <scope>NUCLEOTIDE SEQUENCE</scope>
    <source>
        <strain evidence="1">B10K-DU-024-03</strain>
        <tissue evidence="1">Muscle</tissue>
    </source>
</reference>
<evidence type="ECO:0000313" key="2">
    <source>
        <dbReference type="Proteomes" id="UP000648918"/>
    </source>
</evidence>